<dbReference type="Proteomes" id="UP000075430">
    <property type="component" value="Unassembled WGS sequence"/>
</dbReference>
<dbReference type="OrthoDB" id="2909653at2"/>
<dbReference type="EMBL" id="LSBA01000023">
    <property type="protein sequence ID" value="KXZ17123.1"/>
    <property type="molecule type" value="Genomic_DNA"/>
</dbReference>
<name>A0A150F4K8_9BACI</name>
<dbReference type="STRING" id="1793963.AXI58_01650"/>
<gene>
    <name evidence="1" type="ORF">AXI58_01650</name>
</gene>
<evidence type="ECO:0000313" key="1">
    <source>
        <dbReference type="EMBL" id="KXZ17123.1"/>
    </source>
</evidence>
<organism evidence="1 2">
    <name type="scientific">Bacillus nakamurai</name>
    <dbReference type="NCBI Taxonomy" id="1793963"/>
    <lineage>
        <taxon>Bacteria</taxon>
        <taxon>Bacillati</taxon>
        <taxon>Bacillota</taxon>
        <taxon>Bacilli</taxon>
        <taxon>Bacillales</taxon>
        <taxon>Bacillaceae</taxon>
        <taxon>Bacillus</taxon>
    </lineage>
</organism>
<accession>A0A150F4K8</accession>
<comment type="caution">
    <text evidence="1">The sequence shown here is derived from an EMBL/GenBank/DDBJ whole genome shotgun (WGS) entry which is preliminary data.</text>
</comment>
<keyword evidence="2" id="KW-1185">Reference proteome</keyword>
<evidence type="ECO:0000313" key="2">
    <source>
        <dbReference type="Proteomes" id="UP000075430"/>
    </source>
</evidence>
<dbReference type="RefSeq" id="WP_061522591.1">
    <property type="nucleotide sequence ID" value="NZ_JARLZY010000023.1"/>
</dbReference>
<sequence>MKEVIVLLGRGIILLFLFQPSADDGGWTYVKTEKNETQYVRMAGHVLQIKHEAENGSSHFIINQNAGPK</sequence>
<protein>
    <submittedName>
        <fullName evidence="1">Uncharacterized protein</fullName>
    </submittedName>
</protein>
<proteinExistence type="predicted"/>
<dbReference type="AlphaFoldDB" id="A0A150F4K8"/>
<reference evidence="2" key="1">
    <citation type="submission" date="2016-02" db="EMBL/GenBank/DDBJ databases">
        <authorList>
            <person name="Dunlap C."/>
        </authorList>
    </citation>
    <scope>NUCLEOTIDE SEQUENCE [LARGE SCALE GENOMIC DNA]</scope>
    <source>
        <strain evidence="2">NRRL B-41092</strain>
    </source>
</reference>